<dbReference type="Proteomes" id="UP001597040">
    <property type="component" value="Unassembled WGS sequence"/>
</dbReference>
<dbReference type="RefSeq" id="WP_390360044.1">
    <property type="nucleotide sequence ID" value="NZ_JBHTKJ010000010.1"/>
</dbReference>
<dbReference type="InterPro" id="IPR025827">
    <property type="entry name" value="Zn_ribbon_recom_dom"/>
</dbReference>
<evidence type="ECO:0000313" key="2">
    <source>
        <dbReference type="EMBL" id="MFD1037717.1"/>
    </source>
</evidence>
<dbReference type="Pfam" id="PF13408">
    <property type="entry name" value="Zn_ribbon_recom"/>
    <property type="match status" value="1"/>
</dbReference>
<keyword evidence="3" id="KW-1185">Reference proteome</keyword>
<organism evidence="2 3">
    <name type="scientific">Virgibacillus byunsanensis</name>
    <dbReference type="NCBI Taxonomy" id="570945"/>
    <lineage>
        <taxon>Bacteria</taxon>
        <taxon>Bacillati</taxon>
        <taxon>Bacillota</taxon>
        <taxon>Bacilli</taxon>
        <taxon>Bacillales</taxon>
        <taxon>Bacillaceae</taxon>
        <taxon>Virgibacillus</taxon>
    </lineage>
</organism>
<name>A0ABW3LJ71_9BACI</name>
<feature type="domain" description="Recombinase zinc beta ribbon" evidence="1">
    <location>
        <begin position="21"/>
        <end position="86"/>
    </location>
</feature>
<comment type="caution">
    <text evidence="2">The sequence shown here is derived from an EMBL/GenBank/DDBJ whole genome shotgun (WGS) entry which is preliminary data.</text>
</comment>
<protein>
    <submittedName>
        <fullName evidence="2">Zinc ribbon domain-containing protein</fullName>
    </submittedName>
</protein>
<gene>
    <name evidence="2" type="ORF">ACFQ3N_04705</name>
</gene>
<dbReference type="EMBL" id="JBHTKJ010000010">
    <property type="protein sequence ID" value="MFD1037717.1"/>
    <property type="molecule type" value="Genomic_DNA"/>
</dbReference>
<accession>A0ABW3LJ71</accession>
<evidence type="ECO:0000313" key="3">
    <source>
        <dbReference type="Proteomes" id="UP001597040"/>
    </source>
</evidence>
<evidence type="ECO:0000259" key="1">
    <source>
        <dbReference type="Pfam" id="PF13408"/>
    </source>
</evidence>
<sequence length="142" mass="16608">MQARKPKQEHYDPQRENNPYLLSSMLKCNECGRAMNGTYTMGKTKKDGTRSKFYYYKCDVAIKSKGQNCSNKKMVRCEKVDNIVLDIFGNATVLLNVLKTLYNYQKDALENNTAYLEKLMNLKTKLKKRKLQSRMLYQVLAR</sequence>
<reference evidence="3" key="1">
    <citation type="journal article" date="2019" name="Int. J. Syst. Evol. Microbiol.">
        <title>The Global Catalogue of Microorganisms (GCM) 10K type strain sequencing project: providing services to taxonomists for standard genome sequencing and annotation.</title>
        <authorList>
            <consortium name="The Broad Institute Genomics Platform"/>
            <consortium name="The Broad Institute Genome Sequencing Center for Infectious Disease"/>
            <person name="Wu L."/>
            <person name="Ma J."/>
        </authorList>
    </citation>
    <scope>NUCLEOTIDE SEQUENCE [LARGE SCALE GENOMIC DNA]</scope>
    <source>
        <strain evidence="3">CCUG 56754</strain>
    </source>
</reference>
<proteinExistence type="predicted"/>